<protein>
    <recommendedName>
        <fullName evidence="2">DUF4174 domain-containing protein</fullName>
    </recommendedName>
</protein>
<organism evidence="3 4">
    <name type="scientific">Marivirga sericea</name>
    <dbReference type="NCBI Taxonomy" id="1028"/>
    <lineage>
        <taxon>Bacteria</taxon>
        <taxon>Pseudomonadati</taxon>
        <taxon>Bacteroidota</taxon>
        <taxon>Cytophagia</taxon>
        <taxon>Cytophagales</taxon>
        <taxon>Marivirgaceae</taxon>
        <taxon>Marivirga</taxon>
    </lineage>
</organism>
<sequence length="127" mass="14789">MSCSKAQIESLDDFRWNNRLLIIYSDDQSMQEDQLANITQARKEYDERDLKVIILKDQKVTVWNSSTVHQLEFDQIVQDLKISVGISYQNLLIGKDGGVKLRQDSPISNQTLFNTIDAMPMRQREMH</sequence>
<dbReference type="AlphaFoldDB" id="A0A1X7I4J9"/>
<feature type="domain" description="DUF4174" evidence="2">
    <location>
        <begin position="11"/>
        <end position="125"/>
    </location>
</feature>
<dbReference type="Proteomes" id="UP000193804">
    <property type="component" value="Unassembled WGS sequence"/>
</dbReference>
<dbReference type="Pfam" id="PF13778">
    <property type="entry name" value="DUF4174"/>
    <property type="match status" value="1"/>
</dbReference>
<proteinExistence type="predicted"/>
<evidence type="ECO:0000313" key="3">
    <source>
        <dbReference type="EMBL" id="SMG08967.1"/>
    </source>
</evidence>
<dbReference type="STRING" id="1028.SAMN05661096_00179"/>
<evidence type="ECO:0000259" key="2">
    <source>
        <dbReference type="Pfam" id="PF13778"/>
    </source>
</evidence>
<gene>
    <name evidence="3" type="ORF">SAMN05661096_00179</name>
</gene>
<evidence type="ECO:0000256" key="1">
    <source>
        <dbReference type="ARBA" id="ARBA00022729"/>
    </source>
</evidence>
<keyword evidence="1" id="KW-0732">Signal</keyword>
<evidence type="ECO:0000313" key="4">
    <source>
        <dbReference type="Proteomes" id="UP000193804"/>
    </source>
</evidence>
<keyword evidence="4" id="KW-1185">Reference proteome</keyword>
<accession>A0A1X7I4J9</accession>
<dbReference type="RefSeq" id="WP_176223673.1">
    <property type="nucleotide sequence ID" value="NZ_FXAW01000001.1"/>
</dbReference>
<dbReference type="EMBL" id="FXAW01000001">
    <property type="protein sequence ID" value="SMG08967.1"/>
    <property type="molecule type" value="Genomic_DNA"/>
</dbReference>
<dbReference type="InterPro" id="IPR025232">
    <property type="entry name" value="DUF4174"/>
</dbReference>
<reference evidence="4" key="1">
    <citation type="submission" date="2017-04" db="EMBL/GenBank/DDBJ databases">
        <authorList>
            <person name="Varghese N."/>
            <person name="Submissions S."/>
        </authorList>
    </citation>
    <scope>NUCLEOTIDE SEQUENCE [LARGE SCALE GENOMIC DNA]</scope>
    <source>
        <strain evidence="4">DSM 4125</strain>
    </source>
</reference>
<name>A0A1X7I4J9_9BACT</name>